<dbReference type="GO" id="GO:0006508">
    <property type="term" value="P:proteolysis"/>
    <property type="evidence" value="ECO:0007669"/>
    <property type="project" value="UniProtKB-KW"/>
</dbReference>
<dbReference type="SUPFAM" id="SSF50156">
    <property type="entry name" value="PDZ domain-like"/>
    <property type="match status" value="2"/>
</dbReference>
<evidence type="ECO:0000256" key="2">
    <source>
        <dbReference type="ARBA" id="ARBA00004141"/>
    </source>
</evidence>
<evidence type="ECO:0000256" key="5">
    <source>
        <dbReference type="ARBA" id="ARBA00022692"/>
    </source>
</evidence>
<evidence type="ECO:0000256" key="11">
    <source>
        <dbReference type="RuleBase" id="RU362031"/>
    </source>
</evidence>
<name>A0A3E2NQ23_9SPHI</name>
<dbReference type="Gene3D" id="2.30.42.10">
    <property type="match status" value="1"/>
</dbReference>
<dbReference type="OrthoDB" id="9782003at2"/>
<feature type="transmembrane region" description="Helical" evidence="11">
    <location>
        <begin position="411"/>
        <end position="434"/>
    </location>
</feature>
<feature type="domain" description="PDZ" evidence="12">
    <location>
        <begin position="213"/>
        <end position="280"/>
    </location>
</feature>
<dbReference type="PANTHER" id="PTHR42837">
    <property type="entry name" value="REGULATOR OF SIGMA-E PROTEASE RSEP"/>
    <property type="match status" value="1"/>
</dbReference>
<evidence type="ECO:0000256" key="1">
    <source>
        <dbReference type="ARBA" id="ARBA00001947"/>
    </source>
</evidence>
<dbReference type="Proteomes" id="UP000260823">
    <property type="component" value="Unassembled WGS sequence"/>
</dbReference>
<dbReference type="NCBIfam" id="TIGR00054">
    <property type="entry name" value="RIP metalloprotease RseP"/>
    <property type="match status" value="1"/>
</dbReference>
<dbReference type="InterPro" id="IPR036034">
    <property type="entry name" value="PDZ_sf"/>
</dbReference>
<evidence type="ECO:0000256" key="9">
    <source>
        <dbReference type="ARBA" id="ARBA00023049"/>
    </source>
</evidence>
<dbReference type="InterPro" id="IPR004387">
    <property type="entry name" value="Pept_M50_Zn"/>
</dbReference>
<dbReference type="SMART" id="SM00228">
    <property type="entry name" value="PDZ"/>
    <property type="match status" value="2"/>
</dbReference>
<accession>A0A3E2NQ23</accession>
<dbReference type="GO" id="GO:0016020">
    <property type="term" value="C:membrane"/>
    <property type="evidence" value="ECO:0007669"/>
    <property type="project" value="UniProtKB-SubCell"/>
</dbReference>
<keyword evidence="7 11" id="KW-0862">Zinc</keyword>
<evidence type="ECO:0000256" key="6">
    <source>
        <dbReference type="ARBA" id="ARBA00022801"/>
    </source>
</evidence>
<dbReference type="InterPro" id="IPR008915">
    <property type="entry name" value="Peptidase_M50"/>
</dbReference>
<evidence type="ECO:0000313" key="14">
    <source>
        <dbReference type="Proteomes" id="UP000260823"/>
    </source>
</evidence>
<dbReference type="InterPro" id="IPR001478">
    <property type="entry name" value="PDZ"/>
</dbReference>
<feature type="transmembrane region" description="Helical" evidence="11">
    <location>
        <begin position="102"/>
        <end position="125"/>
    </location>
</feature>
<evidence type="ECO:0000256" key="10">
    <source>
        <dbReference type="ARBA" id="ARBA00023136"/>
    </source>
</evidence>
<keyword evidence="11" id="KW-0479">Metal-binding</keyword>
<evidence type="ECO:0000259" key="12">
    <source>
        <dbReference type="SMART" id="SM00228"/>
    </source>
</evidence>
<keyword evidence="9 11" id="KW-0482">Metalloprotease</keyword>
<dbReference type="GO" id="GO:0046872">
    <property type="term" value="F:metal ion binding"/>
    <property type="evidence" value="ECO:0007669"/>
    <property type="project" value="UniProtKB-KW"/>
</dbReference>
<keyword evidence="8 11" id="KW-1133">Transmembrane helix</keyword>
<feature type="domain" description="PDZ" evidence="12">
    <location>
        <begin position="116"/>
        <end position="190"/>
    </location>
</feature>
<sequence length="443" mass="48703">MHILLITGQFLLSLSLLVVVHELGHFLAAKAFGIRVEKFYLFFDAWGFSLFKFSYKGTLYGIGWLPLGGYIKMAGVFEDTEGANTKGDDRDGFYTKRAWQRLVVMSGGVIMNMAVAILIFSSLSVKYGSGYMQKIKADFGIIPADVGKKAGLLPGDRIIEVNEDSLYYQDELTSTRILKGNTLLTVVRSKGKERIHLHLNVSPATIRLLADKAPTAFFKIGTPFKIDSIYSNSDLKAAGFSKSDKITAVNGKPVNYYEEFMVKLRENKDKPLLLTVVHDGKTSQVEAHRDKDGHIGFSLEAVHPPETKPVQATLPQSVSFGAGRTWSVFSENARGVKDIIQGRVKAADALTGPVGIALLFGEATDWKRFWGLIAVLSTALAFINLMPVPVLDGGQVLLLAIEAFRGKPLKAVVIEYSQMAGFILLGLLSLFVVYNDIARLIMK</sequence>
<organism evidence="13 14">
    <name type="scientific">Mucilaginibacter terrenus</name>
    <dbReference type="NCBI Taxonomy" id="2482727"/>
    <lineage>
        <taxon>Bacteria</taxon>
        <taxon>Pseudomonadati</taxon>
        <taxon>Bacteroidota</taxon>
        <taxon>Sphingobacteriia</taxon>
        <taxon>Sphingobacteriales</taxon>
        <taxon>Sphingobacteriaceae</taxon>
        <taxon>Mucilaginibacter</taxon>
    </lineage>
</organism>
<dbReference type="EMBL" id="QWDE01000002">
    <property type="protein sequence ID" value="RFZ83109.1"/>
    <property type="molecule type" value="Genomic_DNA"/>
</dbReference>
<comment type="subcellular location">
    <subcellularLocation>
        <location evidence="2">Membrane</location>
        <topology evidence="2">Multi-pass membrane protein</topology>
    </subcellularLocation>
</comment>
<keyword evidence="6 11" id="KW-0378">Hydrolase</keyword>
<comment type="cofactor">
    <cofactor evidence="1 11">
        <name>Zn(2+)</name>
        <dbReference type="ChEBI" id="CHEBI:29105"/>
    </cofactor>
</comment>
<dbReference type="PANTHER" id="PTHR42837:SF2">
    <property type="entry name" value="MEMBRANE METALLOPROTEASE ARASP2, CHLOROPLASTIC-RELATED"/>
    <property type="match status" value="1"/>
</dbReference>
<keyword evidence="14" id="KW-1185">Reference proteome</keyword>
<keyword evidence="10 11" id="KW-0472">Membrane</keyword>
<reference evidence="13 14" key="1">
    <citation type="submission" date="2018-08" db="EMBL/GenBank/DDBJ databases">
        <title>Mucilaginibacter terrae sp. nov., isolated from manganese diggings.</title>
        <authorList>
            <person name="Huang Y."/>
            <person name="Zhou Z."/>
        </authorList>
    </citation>
    <scope>NUCLEOTIDE SEQUENCE [LARGE SCALE GENOMIC DNA]</scope>
    <source>
        <strain evidence="13 14">ZH6</strain>
    </source>
</reference>
<dbReference type="CDD" id="cd06163">
    <property type="entry name" value="S2P-M50_PDZ_RseP-like"/>
    <property type="match status" value="1"/>
</dbReference>
<dbReference type="Pfam" id="PF02163">
    <property type="entry name" value="Peptidase_M50"/>
    <property type="match status" value="1"/>
</dbReference>
<comment type="similarity">
    <text evidence="3 11">Belongs to the peptidase M50B family.</text>
</comment>
<evidence type="ECO:0000313" key="13">
    <source>
        <dbReference type="EMBL" id="RFZ83109.1"/>
    </source>
</evidence>
<dbReference type="AlphaFoldDB" id="A0A3E2NQ23"/>
<evidence type="ECO:0000256" key="4">
    <source>
        <dbReference type="ARBA" id="ARBA00022670"/>
    </source>
</evidence>
<dbReference type="RefSeq" id="WP_117383584.1">
    <property type="nucleotide sequence ID" value="NZ_QWDE01000002.1"/>
</dbReference>
<gene>
    <name evidence="13" type="primary">rseP</name>
    <name evidence="13" type="ORF">DYU05_13245</name>
</gene>
<evidence type="ECO:0000256" key="8">
    <source>
        <dbReference type="ARBA" id="ARBA00022989"/>
    </source>
</evidence>
<feature type="transmembrane region" description="Helical" evidence="11">
    <location>
        <begin position="369"/>
        <end position="391"/>
    </location>
</feature>
<dbReference type="GO" id="GO:0004222">
    <property type="term" value="F:metalloendopeptidase activity"/>
    <property type="evidence" value="ECO:0007669"/>
    <property type="project" value="InterPro"/>
</dbReference>
<evidence type="ECO:0000256" key="3">
    <source>
        <dbReference type="ARBA" id="ARBA00007931"/>
    </source>
</evidence>
<keyword evidence="5 11" id="KW-0812">Transmembrane</keyword>
<comment type="caution">
    <text evidence="13">The sequence shown here is derived from an EMBL/GenBank/DDBJ whole genome shotgun (WGS) entry which is preliminary data.</text>
</comment>
<dbReference type="EC" id="3.4.24.-" evidence="11"/>
<evidence type="ECO:0000256" key="7">
    <source>
        <dbReference type="ARBA" id="ARBA00022833"/>
    </source>
</evidence>
<proteinExistence type="inferred from homology"/>
<protein>
    <recommendedName>
        <fullName evidence="11">Zinc metalloprotease</fullName>
        <ecNumber evidence="11">3.4.24.-</ecNumber>
    </recommendedName>
</protein>
<keyword evidence="4 13" id="KW-0645">Protease</keyword>